<evidence type="ECO:0000256" key="4">
    <source>
        <dbReference type="SAM" id="Phobius"/>
    </source>
</evidence>
<dbReference type="EMBL" id="JACETU010000002">
    <property type="protein sequence ID" value="KAF7437257.1"/>
    <property type="molecule type" value="Genomic_DNA"/>
</dbReference>
<dbReference type="PROSITE" id="PS50893">
    <property type="entry name" value="ABC_TRANSPORTER_2"/>
    <property type="match status" value="1"/>
</dbReference>
<dbReference type="GeneID" id="59373912"/>
<name>A0A8H7DVW8_PLEOS</name>
<dbReference type="PANTHER" id="PTHR24221">
    <property type="entry name" value="ATP-BINDING CASSETTE SUB-FAMILY B"/>
    <property type="match status" value="1"/>
</dbReference>
<keyword evidence="7" id="KW-1185">Reference proteome</keyword>
<proteinExistence type="predicted"/>
<evidence type="ECO:0000313" key="6">
    <source>
        <dbReference type="EMBL" id="KAF7437257.1"/>
    </source>
</evidence>
<dbReference type="Gene3D" id="3.40.50.300">
    <property type="entry name" value="P-loop containing nucleotide triphosphate hydrolases"/>
    <property type="match status" value="1"/>
</dbReference>
<protein>
    <recommendedName>
        <fullName evidence="5">ABC transporter domain-containing protein</fullName>
    </recommendedName>
</protein>
<evidence type="ECO:0000256" key="3">
    <source>
        <dbReference type="SAM" id="MobiDB-lite"/>
    </source>
</evidence>
<dbReference type="Proteomes" id="UP000623687">
    <property type="component" value="Unassembled WGS sequence"/>
</dbReference>
<keyword evidence="1" id="KW-0547">Nucleotide-binding</keyword>
<comment type="caution">
    <text evidence="6">The sequence shown here is derived from an EMBL/GenBank/DDBJ whole genome shotgun (WGS) entry which is preliminary data.</text>
</comment>
<gene>
    <name evidence="6" type="ORF">PC9H_004094</name>
</gene>
<feature type="transmembrane region" description="Helical" evidence="4">
    <location>
        <begin position="79"/>
        <end position="104"/>
    </location>
</feature>
<reference evidence="6" key="1">
    <citation type="submission" date="2019-07" db="EMBL/GenBank/DDBJ databases">
        <authorList>
            <person name="Palmer J.M."/>
        </authorList>
    </citation>
    <scope>NUCLEOTIDE SEQUENCE</scope>
    <source>
        <strain evidence="6">PC9</strain>
    </source>
</reference>
<dbReference type="InterPro" id="IPR017871">
    <property type="entry name" value="ABC_transporter-like_CS"/>
</dbReference>
<feature type="region of interest" description="Disordered" evidence="3">
    <location>
        <begin position="1"/>
        <end position="23"/>
    </location>
</feature>
<dbReference type="PROSITE" id="PS00211">
    <property type="entry name" value="ABC_TRANSPORTER_1"/>
    <property type="match status" value="1"/>
</dbReference>
<evidence type="ECO:0000256" key="1">
    <source>
        <dbReference type="ARBA" id="ARBA00022741"/>
    </source>
</evidence>
<dbReference type="GO" id="GO:0016887">
    <property type="term" value="F:ATP hydrolysis activity"/>
    <property type="evidence" value="ECO:0007669"/>
    <property type="project" value="InterPro"/>
</dbReference>
<sequence>MRRFRQKANKRTKRKGTFDPEHPTNIKHTRLGVWDLYDEVAPELASVPGSSSLEKYMEMANNLPYVWRMLKDIVTIPSCLPLLVSYLILEFAVALVPAVSLWYSSQMLIIVQTAVDKRTVDTRLLSQVALGRFGCAVVTRLVLFVKFRIMTPLNTRIKLFYSQHVFRANVRLDVPTFDDGAVQRQLEETSPQNSRSSIAWDTVVLAARISSTFLRLFSEVTVLVTVLHEQRDGLLMAALCFAQSAAAWMSVRKTMHPGGVWAATTKNDDYIKMQGLKQLVTAPEHRKEIVAGGLWEYCVSLYHSCLEKLGDSAAMDFYDALHHFRTSDRLSISSFLHEPLKEAPHILFTLRAVQYPASIPVSITSLHLVMNTTQTFIYGLFSLLDETRSVADQLSRIRNIYEVGNIPNKIADGKEPYPENQQTLTMGMAIEFRNVSFKYPGSEGYALHNVSFKIERGQLCVIVGSNGSGKSTILKLIARLYDPCEGEILIDDRDIRTLKLADLRRATSVLFQDYTHFPLSIKDNIGLGDPDNANDEDMIMRAATLGGAKEFIDKLPEGFNTYLERPVRDYYSGLPEGTKTLFGRPVDYSSVRTFGNISSSGSIGLSGGQMQRIALSRTFMRSLASESKVGLLLFDEPSASLDPTAEHDLFERLRQLRGNKTMIFSSHRFGNLTRHADLILYMNDSVVVEEGTHDGLIKKNGEYARIWMLQAQAFLP</sequence>
<dbReference type="AlphaFoldDB" id="A0A8H7DVW8"/>
<dbReference type="GO" id="GO:0034040">
    <property type="term" value="F:ATPase-coupled lipid transmembrane transporter activity"/>
    <property type="evidence" value="ECO:0007669"/>
    <property type="project" value="TreeGrafter"/>
</dbReference>
<dbReference type="RefSeq" id="XP_036635156.1">
    <property type="nucleotide sequence ID" value="XM_036773683.1"/>
</dbReference>
<feature type="domain" description="ABC transporter" evidence="5">
    <location>
        <begin position="430"/>
        <end position="709"/>
    </location>
</feature>
<dbReference type="InterPro" id="IPR027417">
    <property type="entry name" value="P-loop_NTPase"/>
</dbReference>
<keyword evidence="4" id="KW-1133">Transmembrane helix</keyword>
<dbReference type="SMART" id="SM00382">
    <property type="entry name" value="AAA"/>
    <property type="match status" value="1"/>
</dbReference>
<feature type="compositionally biased region" description="Basic residues" evidence="3">
    <location>
        <begin position="1"/>
        <end position="15"/>
    </location>
</feature>
<evidence type="ECO:0000259" key="5">
    <source>
        <dbReference type="PROSITE" id="PS50893"/>
    </source>
</evidence>
<dbReference type="InterPro" id="IPR003593">
    <property type="entry name" value="AAA+_ATPase"/>
</dbReference>
<evidence type="ECO:0000313" key="7">
    <source>
        <dbReference type="Proteomes" id="UP000623687"/>
    </source>
</evidence>
<keyword evidence="4" id="KW-0472">Membrane</keyword>
<dbReference type="InterPro" id="IPR039421">
    <property type="entry name" value="Type_1_exporter"/>
</dbReference>
<dbReference type="GO" id="GO:0005524">
    <property type="term" value="F:ATP binding"/>
    <property type="evidence" value="ECO:0007669"/>
    <property type="project" value="UniProtKB-KW"/>
</dbReference>
<accession>A0A8H7DVW8</accession>
<dbReference type="InterPro" id="IPR003439">
    <property type="entry name" value="ABC_transporter-like_ATP-bd"/>
</dbReference>
<keyword evidence="4" id="KW-0812">Transmembrane</keyword>
<dbReference type="SUPFAM" id="SSF52540">
    <property type="entry name" value="P-loop containing nucleoside triphosphate hydrolases"/>
    <property type="match status" value="1"/>
</dbReference>
<evidence type="ECO:0000256" key="2">
    <source>
        <dbReference type="ARBA" id="ARBA00022840"/>
    </source>
</evidence>
<dbReference type="VEuPathDB" id="FungiDB:PC9H_004094"/>
<dbReference type="Pfam" id="PF00005">
    <property type="entry name" value="ABC_tran"/>
    <property type="match status" value="1"/>
</dbReference>
<organism evidence="6 7">
    <name type="scientific">Pleurotus ostreatus</name>
    <name type="common">Oyster mushroom</name>
    <name type="synonym">White-rot fungus</name>
    <dbReference type="NCBI Taxonomy" id="5322"/>
    <lineage>
        <taxon>Eukaryota</taxon>
        <taxon>Fungi</taxon>
        <taxon>Dikarya</taxon>
        <taxon>Basidiomycota</taxon>
        <taxon>Agaricomycotina</taxon>
        <taxon>Agaricomycetes</taxon>
        <taxon>Agaricomycetidae</taxon>
        <taxon>Agaricales</taxon>
        <taxon>Pleurotineae</taxon>
        <taxon>Pleurotaceae</taxon>
        <taxon>Pleurotus</taxon>
    </lineage>
</organism>
<dbReference type="PANTHER" id="PTHR24221:SF646">
    <property type="entry name" value="HAEMOLYSIN SECRETION ATP-BINDING PROTEIN"/>
    <property type="match status" value="1"/>
</dbReference>
<dbReference type="OrthoDB" id="6500128at2759"/>
<keyword evidence="2" id="KW-0067">ATP-binding</keyword>